<keyword evidence="1" id="KW-0812">Transmembrane</keyword>
<dbReference type="RefSeq" id="WP_124016030.1">
    <property type="nucleotide sequence ID" value="NZ_JAACRJ010000019.1"/>
</dbReference>
<organism evidence="2 3">
    <name type="scientific">Shewanella vesiculosa</name>
    <dbReference type="NCBI Taxonomy" id="518738"/>
    <lineage>
        <taxon>Bacteria</taxon>
        <taxon>Pseudomonadati</taxon>
        <taxon>Pseudomonadota</taxon>
        <taxon>Gammaproteobacteria</taxon>
        <taxon>Alteromonadales</taxon>
        <taxon>Shewanellaceae</taxon>
        <taxon>Shewanella</taxon>
    </lineage>
</organism>
<dbReference type="GeneID" id="90571705"/>
<keyword evidence="1" id="KW-1133">Transmembrane helix</keyword>
<accession>A0ABV0FUR6</accession>
<reference evidence="2 3" key="1">
    <citation type="submission" date="2024-05" db="EMBL/GenBank/DDBJ databases">
        <title>Genome sequencing of Marine Estuary Bacteria, Shewanella vesiculosa and S. baltica, and Pseudomonas syringae.</title>
        <authorList>
            <person name="Gurung A."/>
            <person name="Maclea K.S."/>
        </authorList>
    </citation>
    <scope>NUCLEOTIDE SEQUENCE [LARGE SCALE GENOMIC DNA]</scope>
    <source>
        <strain evidence="2 3">1A</strain>
    </source>
</reference>
<name>A0ABV0FUR6_9GAMM</name>
<keyword evidence="3" id="KW-1185">Reference proteome</keyword>
<dbReference type="EMBL" id="JBDPZN010000017">
    <property type="protein sequence ID" value="MEO3684569.1"/>
    <property type="molecule type" value="Genomic_DNA"/>
</dbReference>
<feature type="transmembrane region" description="Helical" evidence="1">
    <location>
        <begin position="64"/>
        <end position="83"/>
    </location>
</feature>
<evidence type="ECO:0000313" key="2">
    <source>
        <dbReference type="EMBL" id="MEO3684569.1"/>
    </source>
</evidence>
<feature type="transmembrane region" description="Helical" evidence="1">
    <location>
        <begin position="32"/>
        <end position="52"/>
    </location>
</feature>
<keyword evidence="1" id="KW-0472">Membrane</keyword>
<sequence>MNQTPIDNIAESNEIERINLLRANLDTLRPKSYSWLIQWGIFGATIAAIVYIAEFDLLAEQNFVWFLLLLVTVCFNRCEDYLAHKRIDLLIKLLDKRAFDKL</sequence>
<proteinExistence type="predicted"/>
<gene>
    <name evidence="2" type="ORF">ABHN84_20100</name>
</gene>
<evidence type="ECO:0000313" key="3">
    <source>
        <dbReference type="Proteomes" id="UP001477278"/>
    </source>
</evidence>
<evidence type="ECO:0000256" key="1">
    <source>
        <dbReference type="SAM" id="Phobius"/>
    </source>
</evidence>
<comment type="caution">
    <text evidence="2">The sequence shown here is derived from an EMBL/GenBank/DDBJ whole genome shotgun (WGS) entry which is preliminary data.</text>
</comment>
<dbReference type="Proteomes" id="UP001477278">
    <property type="component" value="Unassembled WGS sequence"/>
</dbReference>
<protein>
    <submittedName>
        <fullName evidence="2">Uncharacterized protein</fullName>
    </submittedName>
</protein>